<evidence type="ECO:0000256" key="1">
    <source>
        <dbReference type="SAM" id="MobiDB-lite"/>
    </source>
</evidence>
<protein>
    <submittedName>
        <fullName evidence="2">Uncharacterized protein</fullName>
    </submittedName>
</protein>
<keyword evidence="3" id="KW-1185">Reference proteome</keyword>
<comment type="caution">
    <text evidence="2">The sequence shown here is derived from an EMBL/GenBank/DDBJ whole genome shotgun (WGS) entry which is preliminary data.</text>
</comment>
<proteinExistence type="predicted"/>
<dbReference type="Proteomes" id="UP000024635">
    <property type="component" value="Unassembled WGS sequence"/>
</dbReference>
<gene>
    <name evidence="2" type="primary">Acey_s0115.g470</name>
    <name evidence="2" type="ORF">Y032_0115g470</name>
</gene>
<organism evidence="2 3">
    <name type="scientific">Ancylostoma ceylanicum</name>
    <dbReference type="NCBI Taxonomy" id="53326"/>
    <lineage>
        <taxon>Eukaryota</taxon>
        <taxon>Metazoa</taxon>
        <taxon>Ecdysozoa</taxon>
        <taxon>Nematoda</taxon>
        <taxon>Chromadorea</taxon>
        <taxon>Rhabditida</taxon>
        <taxon>Rhabditina</taxon>
        <taxon>Rhabditomorpha</taxon>
        <taxon>Strongyloidea</taxon>
        <taxon>Ancylostomatidae</taxon>
        <taxon>Ancylostomatinae</taxon>
        <taxon>Ancylostoma</taxon>
    </lineage>
</organism>
<feature type="region of interest" description="Disordered" evidence="1">
    <location>
        <begin position="61"/>
        <end position="82"/>
    </location>
</feature>
<name>A0A016TCR8_9BILA</name>
<evidence type="ECO:0000313" key="2">
    <source>
        <dbReference type="EMBL" id="EYC00438.1"/>
    </source>
</evidence>
<sequence>MNDMTTAQPLSVRDSRRRRLITSVLFIRSVLCSEPTRPSAVPLFSSRRSLRRYVQGYPENTRERGFIGGDSPFIDERNGGNG</sequence>
<evidence type="ECO:0000313" key="3">
    <source>
        <dbReference type="Proteomes" id="UP000024635"/>
    </source>
</evidence>
<reference evidence="3" key="1">
    <citation type="journal article" date="2015" name="Nat. Genet.">
        <title>The genome and transcriptome of the zoonotic hookworm Ancylostoma ceylanicum identify infection-specific gene families.</title>
        <authorList>
            <person name="Schwarz E.M."/>
            <person name="Hu Y."/>
            <person name="Antoshechkin I."/>
            <person name="Miller M.M."/>
            <person name="Sternberg P.W."/>
            <person name="Aroian R.V."/>
        </authorList>
    </citation>
    <scope>NUCLEOTIDE SEQUENCE</scope>
    <source>
        <strain evidence="3">HY135</strain>
    </source>
</reference>
<dbReference type="AlphaFoldDB" id="A0A016TCR8"/>
<accession>A0A016TCR8</accession>
<dbReference type="EMBL" id="JARK01001451">
    <property type="protein sequence ID" value="EYC00438.1"/>
    <property type="molecule type" value="Genomic_DNA"/>
</dbReference>